<dbReference type="OrthoDB" id="5153809at2759"/>
<dbReference type="KEGG" id="ptkz:JDV02_001904"/>
<dbReference type="GeneID" id="72063865"/>
<dbReference type="AlphaFoldDB" id="A0A9Q8QAN2"/>
<sequence>MEYYHRVRITAKSHKVFGTVAENLYLVLVTDEFDRQHVAAQADGSLDELRDQTIDLLFPGTMNLGSADKTAAELEEMKVKRRRSMYYRLRLGQRLLELVRRFGYGILVYPGFGCGDINDLKNDQVTAFITHMECCHPNMQEELNNLSHVVRVIVHWGLPPEELAIEMIPYKMLSKHQHRSFNELFTFPDRPDYVFSWIEPGSASNIPNWWSSPCDVLQVLGDLDAEKLQPSPPPYSQPPPIGCDGRLNVMYQNTECDC</sequence>
<proteinExistence type="predicted"/>
<accession>A0A9Q8QAN2</accession>
<dbReference type="EMBL" id="CP086355">
    <property type="protein sequence ID" value="UNI15367.1"/>
    <property type="molecule type" value="Genomic_DNA"/>
</dbReference>
<organism evidence="1 2">
    <name type="scientific">Purpureocillium takamizusanense</name>
    <dbReference type="NCBI Taxonomy" id="2060973"/>
    <lineage>
        <taxon>Eukaryota</taxon>
        <taxon>Fungi</taxon>
        <taxon>Dikarya</taxon>
        <taxon>Ascomycota</taxon>
        <taxon>Pezizomycotina</taxon>
        <taxon>Sordariomycetes</taxon>
        <taxon>Hypocreomycetidae</taxon>
        <taxon>Hypocreales</taxon>
        <taxon>Ophiocordycipitaceae</taxon>
        <taxon>Purpureocillium</taxon>
    </lineage>
</organism>
<evidence type="ECO:0000313" key="2">
    <source>
        <dbReference type="Proteomes" id="UP000829364"/>
    </source>
</evidence>
<keyword evidence="2" id="KW-1185">Reference proteome</keyword>
<reference evidence="1" key="1">
    <citation type="submission" date="2021-11" db="EMBL/GenBank/DDBJ databases">
        <title>Purpureocillium_takamizusanense_genome.</title>
        <authorList>
            <person name="Nguyen N.-H."/>
        </authorList>
    </citation>
    <scope>NUCLEOTIDE SEQUENCE</scope>
    <source>
        <strain evidence="1">PT3</strain>
    </source>
</reference>
<dbReference type="RefSeq" id="XP_047838848.1">
    <property type="nucleotide sequence ID" value="XM_047982878.1"/>
</dbReference>
<dbReference type="Proteomes" id="UP000829364">
    <property type="component" value="Chromosome 2"/>
</dbReference>
<name>A0A9Q8QAN2_9HYPO</name>
<evidence type="ECO:0000313" key="1">
    <source>
        <dbReference type="EMBL" id="UNI15367.1"/>
    </source>
</evidence>
<protein>
    <submittedName>
        <fullName evidence="1">Uncharacterized protein</fullName>
    </submittedName>
</protein>
<gene>
    <name evidence="1" type="ORF">JDV02_001904</name>
</gene>